<evidence type="ECO:0000313" key="6">
    <source>
        <dbReference type="Proteomes" id="UP000632273"/>
    </source>
</evidence>
<keyword evidence="6" id="KW-1185">Reference proteome</keyword>
<comment type="caution">
    <text evidence="5">The sequence shown here is derived from an EMBL/GenBank/DDBJ whole genome shotgun (WGS) entry which is preliminary data.</text>
</comment>
<dbReference type="PANTHER" id="PTHR10412:SF11">
    <property type="entry name" value="MANNOSYL-OLIGOSACCHARIDE GLUCOSIDASE"/>
    <property type="match status" value="1"/>
</dbReference>
<feature type="domain" description="Mannosylglycerate hydrolase MGH1-like glycoside hydrolase" evidence="4">
    <location>
        <begin position="417"/>
        <end position="520"/>
    </location>
</feature>
<dbReference type="PANTHER" id="PTHR10412">
    <property type="entry name" value="MANNOSYL-OLIGOSACCHARIDE GLUCOSIDASE"/>
    <property type="match status" value="1"/>
</dbReference>
<evidence type="ECO:0000256" key="3">
    <source>
        <dbReference type="ARBA" id="ARBA00023295"/>
    </source>
</evidence>
<protein>
    <submittedName>
        <fullName evidence="5">Glucosidase</fullName>
    </submittedName>
</protein>
<organism evidence="5 6">
    <name type="scientific">Hymenobacter cavernae</name>
    <dbReference type="NCBI Taxonomy" id="2044852"/>
    <lineage>
        <taxon>Bacteria</taxon>
        <taxon>Pseudomonadati</taxon>
        <taxon>Bacteroidota</taxon>
        <taxon>Cytophagia</taxon>
        <taxon>Cytophagales</taxon>
        <taxon>Hymenobacteraceae</taxon>
        <taxon>Hymenobacter</taxon>
    </lineage>
</organism>
<accession>A0ABQ1TVK2</accession>
<dbReference type="InterPro" id="IPR054491">
    <property type="entry name" value="MGH1-like_GH"/>
</dbReference>
<proteinExistence type="inferred from homology"/>
<sequence length="876" mass="101527">MTPEHQRLADAKDKKAPWRRFGPYLSERQWGTVREDYSASGDAWNYVTHDMARSYAYRWGEEGLGGISDDEQLLCLALGLWNGHDPILKERLFGLSGAEGNHGEDVKEVYYYLDSTPTHSYMQMLYKYPHHAFPYAWLVQENARRGRGKTEFELLDTAAFHEDRYFDVFMEYAKASPEDLLLQYTVVNRGPETATVHVLPQLWFRNTWAWGKDDYRPQLSVAAPGTIAVEHRELPDLRLYCDQQPELLFCDNVTNAPRLYHAGSYERFFKDGVNEYLLHGNQAAINPEQQGTKAAVHYTLTLAPGQSQTVRLRLGSPDLASPFADFDRLLKQRRSETDSFYQEVQKDIQSADARNVQRQAFAGMLWSKQFYYYDVTEWLDGDPAMPPPPKQRREGRNSGWRHLNNADIISMPDKWEYPWYAAWDLAFHCLPLAQLDPDFAKSQLRLLLRDWYMHPNGQLPAYEWALGDVNPPVHAWATWRVYKMEQKQSGGQGDTAFLESVFHRLLLNFTWWVNRKDNHNKNIFQGGFLGLDNIGVFDRNATLPAGFYIEQADGTSWMAMYTLNMMRMALELTKTNPVYQDLASKFFEHFLYIAGAMTDADNAGLDLWDDEDEFYYDVLNTPDKGRHALKVRSIVGLIPLFAVEVLDEDLLKEAPRFVKRMNWFLDNRPQLASLVSRWQEPGKGDRHLLSLLRGHRVKRLLKRMLDEAEFLSEYGVRALSRYHAEHPYVYHTPKQDFTINYEPGESATDLFGGNSNWRGPIWFPINFLLIESLQRFYHYYGDDFKVEYPTGSGQYSTLLEIADALTERLTKLFLRNGQGQRPAFGGDKRLQTDPNFRDYLLFHEYFHGDNGRGLGASHQTGWTGLIAKVLQPRIMP</sequence>
<dbReference type="Pfam" id="PF22422">
    <property type="entry name" value="MGH1-like_GH"/>
    <property type="match status" value="2"/>
</dbReference>
<evidence type="ECO:0000259" key="4">
    <source>
        <dbReference type="Pfam" id="PF22422"/>
    </source>
</evidence>
<dbReference type="RefSeq" id="WP_188812344.1">
    <property type="nucleotide sequence ID" value="NZ_BMHT01000002.1"/>
</dbReference>
<evidence type="ECO:0000313" key="5">
    <source>
        <dbReference type="EMBL" id="GGF03553.1"/>
    </source>
</evidence>
<feature type="domain" description="Mannosylglycerate hydrolase MGH1-like glycoside hydrolase" evidence="4">
    <location>
        <begin position="691"/>
        <end position="860"/>
    </location>
</feature>
<dbReference type="InterPro" id="IPR004888">
    <property type="entry name" value="Glycoside_hydrolase_63"/>
</dbReference>
<dbReference type="Gene3D" id="1.50.10.10">
    <property type="match status" value="1"/>
</dbReference>
<evidence type="ECO:0000256" key="1">
    <source>
        <dbReference type="ARBA" id="ARBA00010833"/>
    </source>
</evidence>
<comment type="similarity">
    <text evidence="1">Belongs to the glycosyl hydrolase 63 family.</text>
</comment>
<gene>
    <name evidence="5" type="ORF">GCM10011383_13230</name>
</gene>
<dbReference type="SUPFAM" id="SSF48208">
    <property type="entry name" value="Six-hairpin glycosidases"/>
    <property type="match status" value="1"/>
</dbReference>
<name>A0ABQ1TVK2_9BACT</name>
<keyword evidence="3" id="KW-0326">Glycosidase</keyword>
<keyword evidence="2" id="KW-0378">Hydrolase</keyword>
<dbReference type="InterPro" id="IPR008928">
    <property type="entry name" value="6-hairpin_glycosidase_sf"/>
</dbReference>
<evidence type="ECO:0000256" key="2">
    <source>
        <dbReference type="ARBA" id="ARBA00022801"/>
    </source>
</evidence>
<dbReference type="EMBL" id="BMHT01000002">
    <property type="protein sequence ID" value="GGF03553.1"/>
    <property type="molecule type" value="Genomic_DNA"/>
</dbReference>
<dbReference type="Proteomes" id="UP000632273">
    <property type="component" value="Unassembled WGS sequence"/>
</dbReference>
<dbReference type="InterPro" id="IPR012341">
    <property type="entry name" value="6hp_glycosidase-like_sf"/>
</dbReference>
<reference evidence="6" key="1">
    <citation type="journal article" date="2019" name="Int. J. Syst. Evol. Microbiol.">
        <title>The Global Catalogue of Microorganisms (GCM) 10K type strain sequencing project: providing services to taxonomists for standard genome sequencing and annotation.</title>
        <authorList>
            <consortium name="The Broad Institute Genomics Platform"/>
            <consortium name="The Broad Institute Genome Sequencing Center for Infectious Disease"/>
            <person name="Wu L."/>
            <person name="Ma J."/>
        </authorList>
    </citation>
    <scope>NUCLEOTIDE SEQUENCE [LARGE SCALE GENOMIC DNA]</scope>
    <source>
        <strain evidence="6">CGMCC 1.15197</strain>
    </source>
</reference>